<dbReference type="Proteomes" id="UP000193827">
    <property type="component" value="Unassembled WGS sequence"/>
</dbReference>
<name>A0A1Y5TS50_9RHOB</name>
<organism evidence="1 2">
    <name type="scientific">Roseovarius litorisediminis</name>
    <dbReference type="NCBI Taxonomy" id="1312363"/>
    <lineage>
        <taxon>Bacteria</taxon>
        <taxon>Pseudomonadati</taxon>
        <taxon>Pseudomonadota</taxon>
        <taxon>Alphaproteobacteria</taxon>
        <taxon>Rhodobacterales</taxon>
        <taxon>Roseobacteraceae</taxon>
        <taxon>Roseovarius</taxon>
    </lineage>
</organism>
<accession>A0A1Y5TS50</accession>
<evidence type="ECO:0000313" key="1">
    <source>
        <dbReference type="EMBL" id="SLN70573.1"/>
    </source>
</evidence>
<keyword evidence="2" id="KW-1185">Reference proteome</keyword>
<gene>
    <name evidence="1" type="ORF">PEL8287_03920</name>
</gene>
<dbReference type="AlphaFoldDB" id="A0A1Y5TS50"/>
<protein>
    <submittedName>
        <fullName evidence="1">Uncharacterized protein</fullName>
    </submittedName>
</protein>
<sequence length="72" mass="8574">MPKFHSKHPLYAKDRKVGKEFFWLLVHEGYMSLFPPIIKTGKRWEKTRTRIIRQAIELGYNVPQQMADSIKS</sequence>
<proteinExistence type="predicted"/>
<reference evidence="1 2" key="1">
    <citation type="submission" date="2017-03" db="EMBL/GenBank/DDBJ databases">
        <authorList>
            <person name="Afonso C.L."/>
            <person name="Miller P.J."/>
            <person name="Scott M.A."/>
            <person name="Spackman E."/>
            <person name="Goraichik I."/>
            <person name="Dimitrov K.M."/>
            <person name="Suarez D.L."/>
            <person name="Swayne D.E."/>
        </authorList>
    </citation>
    <scope>NUCLEOTIDE SEQUENCE [LARGE SCALE GENOMIC DNA]</scope>
    <source>
        <strain evidence="1 2">CECT 8287</strain>
    </source>
</reference>
<evidence type="ECO:0000313" key="2">
    <source>
        <dbReference type="Proteomes" id="UP000193827"/>
    </source>
</evidence>
<dbReference type="EMBL" id="FWFL01000021">
    <property type="protein sequence ID" value="SLN70573.1"/>
    <property type="molecule type" value="Genomic_DNA"/>
</dbReference>